<keyword evidence="1" id="KW-0472">Membrane</keyword>
<dbReference type="Pfam" id="PF24840">
    <property type="entry name" value="NTF2_SigF"/>
    <property type="match status" value="1"/>
</dbReference>
<name>A0A8H3VNW1_VENIN</name>
<dbReference type="PANTHER" id="PTHR35393:SF1">
    <property type="entry name" value="SNOAL-LIKE DOMAIN-CONTAINING PROTEIN"/>
    <property type="match status" value="1"/>
</dbReference>
<reference evidence="3 4" key="1">
    <citation type="submission" date="2019-07" db="EMBL/GenBank/DDBJ databases">
        <title>Venturia inaequalis Genome Resource.</title>
        <authorList>
            <person name="Lichtner F.J."/>
        </authorList>
    </citation>
    <scope>NUCLEOTIDE SEQUENCE [LARGE SCALE GENOMIC DNA]</scope>
    <source>
        <strain evidence="3 4">DMI_063113</strain>
    </source>
</reference>
<dbReference type="AlphaFoldDB" id="A0A8H3VNW1"/>
<dbReference type="PANTHER" id="PTHR35393">
    <property type="entry name" value="CHROMOSOME 1, WHOLE GENOME SHOTGUN SEQUENCE"/>
    <property type="match status" value="1"/>
</dbReference>
<evidence type="ECO:0000256" key="1">
    <source>
        <dbReference type="SAM" id="Phobius"/>
    </source>
</evidence>
<proteinExistence type="predicted"/>
<dbReference type="OrthoDB" id="2344312at2759"/>
<dbReference type="EMBL" id="WNWR01000021">
    <property type="protein sequence ID" value="KAE9993797.1"/>
    <property type="molecule type" value="Genomic_DNA"/>
</dbReference>
<dbReference type="InterPro" id="IPR057514">
    <property type="entry name" value="NTF2_SigF"/>
</dbReference>
<keyword evidence="1" id="KW-1133">Transmembrane helix</keyword>
<evidence type="ECO:0000313" key="4">
    <source>
        <dbReference type="Proteomes" id="UP000490939"/>
    </source>
</evidence>
<accession>A0A8H3VNW1</accession>
<feature type="transmembrane region" description="Helical" evidence="1">
    <location>
        <begin position="143"/>
        <end position="171"/>
    </location>
</feature>
<dbReference type="Proteomes" id="UP000490939">
    <property type="component" value="Unassembled WGS sequence"/>
</dbReference>
<comment type="caution">
    <text evidence="3">The sequence shown here is derived from an EMBL/GenBank/DDBJ whole genome shotgun (WGS) entry which is preliminary data.</text>
</comment>
<evidence type="ECO:0000259" key="2">
    <source>
        <dbReference type="Pfam" id="PF24840"/>
    </source>
</evidence>
<sequence>MEDPAQEIPHVIRSLTQTPPSIQHATIEKYFTKDASFTHPFCRTGSFYINETVHSRNAIVGVYRWYKIMSPTIELRVDSVAFDKPSLLLYAHISQSFRIWIIPFYNAHVSLVTVLQLVQDKKSSKYLITSQNDLYQVNEFVKFFWFGGWLVVGLWQILAAGVCAVAALVLWPLTWVEENWAREGWRGIGQG</sequence>
<organism evidence="3 4">
    <name type="scientific">Venturia inaequalis</name>
    <name type="common">Apple scab fungus</name>
    <dbReference type="NCBI Taxonomy" id="5025"/>
    <lineage>
        <taxon>Eukaryota</taxon>
        <taxon>Fungi</taxon>
        <taxon>Dikarya</taxon>
        <taxon>Ascomycota</taxon>
        <taxon>Pezizomycotina</taxon>
        <taxon>Dothideomycetes</taxon>
        <taxon>Pleosporomycetidae</taxon>
        <taxon>Venturiales</taxon>
        <taxon>Venturiaceae</taxon>
        <taxon>Venturia</taxon>
    </lineage>
</organism>
<feature type="domain" description="SigF-like NTF2-like" evidence="2">
    <location>
        <begin position="1"/>
        <end position="170"/>
    </location>
</feature>
<keyword evidence="1" id="KW-0812">Transmembrane</keyword>
<gene>
    <name evidence="3" type="ORF">EG327_003302</name>
</gene>
<keyword evidence="4" id="KW-1185">Reference proteome</keyword>
<evidence type="ECO:0000313" key="3">
    <source>
        <dbReference type="EMBL" id="KAE9993797.1"/>
    </source>
</evidence>
<protein>
    <recommendedName>
        <fullName evidence="2">SigF-like NTF2-like domain-containing protein</fullName>
    </recommendedName>
</protein>